<keyword evidence="3" id="KW-1185">Reference proteome</keyword>
<evidence type="ECO:0000313" key="2">
    <source>
        <dbReference type="EMBL" id="GAA1552027.1"/>
    </source>
</evidence>
<keyword evidence="1" id="KW-0812">Transmembrane</keyword>
<evidence type="ECO:0000256" key="1">
    <source>
        <dbReference type="SAM" id="Phobius"/>
    </source>
</evidence>
<feature type="transmembrane region" description="Helical" evidence="1">
    <location>
        <begin position="119"/>
        <end position="137"/>
    </location>
</feature>
<name>A0ABN2C5Y8_9MICO</name>
<protein>
    <submittedName>
        <fullName evidence="2">DUF2752 domain-containing protein</fullName>
    </submittedName>
</protein>
<dbReference type="RefSeq" id="WP_346030861.1">
    <property type="nucleotide sequence ID" value="NZ_BAAANV010000066.1"/>
</dbReference>
<evidence type="ECO:0000313" key="3">
    <source>
        <dbReference type="Proteomes" id="UP001501288"/>
    </source>
</evidence>
<dbReference type="EMBL" id="BAAANV010000066">
    <property type="protein sequence ID" value="GAA1552027.1"/>
    <property type="molecule type" value="Genomic_DNA"/>
</dbReference>
<sequence length="145" mass="16019">MTETMVARDQRPWERRLLGPFVVAGSLALASGVLYLRDPHVDASWGRCPSIALFGLACPFCGGLRAMNDLTNLRIVDAFFSNPLLVSAVPLVLAWWISVVRDRWTGSTRPWMFPVQRGVVAPVLIAVCVAFSLYRNLPIGAAFYP</sequence>
<keyword evidence="1" id="KW-0472">Membrane</keyword>
<feature type="transmembrane region" description="Helical" evidence="1">
    <location>
        <begin position="79"/>
        <end position="99"/>
    </location>
</feature>
<gene>
    <name evidence="2" type="ORF">GCM10009762_25970</name>
</gene>
<keyword evidence="1" id="KW-1133">Transmembrane helix</keyword>
<dbReference type="InterPro" id="IPR021215">
    <property type="entry name" value="DUF2752"/>
</dbReference>
<feature type="transmembrane region" description="Helical" evidence="1">
    <location>
        <begin position="49"/>
        <end position="67"/>
    </location>
</feature>
<proteinExistence type="predicted"/>
<reference evidence="2 3" key="1">
    <citation type="journal article" date="2019" name="Int. J. Syst. Evol. Microbiol.">
        <title>The Global Catalogue of Microorganisms (GCM) 10K type strain sequencing project: providing services to taxonomists for standard genome sequencing and annotation.</title>
        <authorList>
            <consortium name="The Broad Institute Genomics Platform"/>
            <consortium name="The Broad Institute Genome Sequencing Center for Infectious Disease"/>
            <person name="Wu L."/>
            <person name="Ma J."/>
        </authorList>
    </citation>
    <scope>NUCLEOTIDE SEQUENCE [LARGE SCALE GENOMIC DNA]</scope>
    <source>
        <strain evidence="2 3">JCM 14588</strain>
    </source>
</reference>
<organism evidence="2 3">
    <name type="scientific">Dermacoccus barathri</name>
    <dbReference type="NCBI Taxonomy" id="322601"/>
    <lineage>
        <taxon>Bacteria</taxon>
        <taxon>Bacillati</taxon>
        <taxon>Actinomycetota</taxon>
        <taxon>Actinomycetes</taxon>
        <taxon>Micrococcales</taxon>
        <taxon>Dermacoccaceae</taxon>
        <taxon>Dermacoccus</taxon>
    </lineage>
</organism>
<comment type="caution">
    <text evidence="2">The sequence shown here is derived from an EMBL/GenBank/DDBJ whole genome shotgun (WGS) entry which is preliminary data.</text>
</comment>
<feature type="transmembrane region" description="Helical" evidence="1">
    <location>
        <begin position="17"/>
        <end position="37"/>
    </location>
</feature>
<dbReference type="Proteomes" id="UP001501288">
    <property type="component" value="Unassembled WGS sequence"/>
</dbReference>
<accession>A0ABN2C5Y8</accession>
<dbReference type="Pfam" id="PF10825">
    <property type="entry name" value="DUF2752"/>
    <property type="match status" value="1"/>
</dbReference>